<dbReference type="EMBL" id="QSBY01000009">
    <property type="protein sequence ID" value="RHW70462.1"/>
    <property type="molecule type" value="Genomic_DNA"/>
</dbReference>
<keyword evidence="1" id="KW-0732">Signal</keyword>
<evidence type="ECO:0000313" key="3">
    <source>
        <dbReference type="Proteomes" id="UP000266743"/>
    </source>
</evidence>
<proteinExistence type="predicted"/>
<name>A0A3L6L1G8_9TRYP</name>
<dbReference type="Proteomes" id="UP000266743">
    <property type="component" value="Chromosome 9"/>
</dbReference>
<accession>A0A3L6L1G8</accession>
<comment type="caution">
    <text evidence="2">The sequence shown here is derived from an EMBL/GenBank/DDBJ whole genome shotgun (WGS) entry which is preliminary data.</text>
</comment>
<feature type="chain" id="PRO_5018251051" description="Trypanosomal VSG domain containing protein" evidence="1">
    <location>
        <begin position="22"/>
        <end position="104"/>
    </location>
</feature>
<evidence type="ECO:0008006" key="4">
    <source>
        <dbReference type="Google" id="ProtNLM"/>
    </source>
</evidence>
<organism evidence="2 3">
    <name type="scientific">Trypanosoma brucei equiperdum</name>
    <dbReference type="NCBI Taxonomy" id="630700"/>
    <lineage>
        <taxon>Eukaryota</taxon>
        <taxon>Discoba</taxon>
        <taxon>Euglenozoa</taxon>
        <taxon>Kinetoplastea</taxon>
        <taxon>Metakinetoplastina</taxon>
        <taxon>Trypanosomatida</taxon>
        <taxon>Trypanosomatidae</taxon>
        <taxon>Trypanosoma</taxon>
    </lineage>
</organism>
<feature type="signal peptide" evidence="1">
    <location>
        <begin position="1"/>
        <end position="21"/>
    </location>
</feature>
<evidence type="ECO:0000256" key="1">
    <source>
        <dbReference type="SAM" id="SignalP"/>
    </source>
</evidence>
<sequence length="104" mass="11334">MTLTLLLAGITLILTADKASAAAENVAEFRAICELHTLVTQKLVEPKVIGATGETNLDIEVQRRTLMTRITRLNLTSLLENMAKSLAKLSAEVQITDIDDEAKQ</sequence>
<gene>
    <name evidence="2" type="ORF">DPX39_090108200</name>
</gene>
<protein>
    <recommendedName>
        <fullName evidence="4">Trypanosomal VSG domain containing protein</fullName>
    </recommendedName>
</protein>
<dbReference type="AlphaFoldDB" id="A0A3L6L1G8"/>
<evidence type="ECO:0000313" key="2">
    <source>
        <dbReference type="EMBL" id="RHW70462.1"/>
    </source>
</evidence>
<reference evidence="2 3" key="1">
    <citation type="submission" date="2018-09" db="EMBL/GenBank/DDBJ databases">
        <title>whole genome sequence of T. equiperdum IVM-t1 strain.</title>
        <authorList>
            <person name="Suganuma K."/>
        </authorList>
    </citation>
    <scope>NUCLEOTIDE SEQUENCE [LARGE SCALE GENOMIC DNA]</scope>
    <source>
        <strain evidence="2 3">IVM-t1</strain>
    </source>
</reference>